<dbReference type="AlphaFoldDB" id="A0A7U6GJY0"/>
<name>A0A7U6GJY0_9GAMM</name>
<keyword evidence="4" id="KW-0963">Cytoplasm</keyword>
<keyword evidence="8" id="KW-0067">ATP-binding</keyword>
<dbReference type="GO" id="GO:0005524">
    <property type="term" value="F:ATP binding"/>
    <property type="evidence" value="ECO:0007669"/>
    <property type="project" value="UniProtKB-KW"/>
</dbReference>
<keyword evidence="5" id="KW-0819">tRNA processing</keyword>
<dbReference type="InterPro" id="IPR003442">
    <property type="entry name" value="T6A_TsaE"/>
</dbReference>
<reference evidence="11 12" key="1">
    <citation type="journal article" date="2014" name="PLoS ONE">
        <title>Physiological and genomic features of a novel sulfur-oxidizing gammaproteobacterium belonging to a previously uncultivated symbiotic lineage isolated from a hydrothermal vent.</title>
        <authorList>
            <person name="Nunoura T."/>
            <person name="Takaki Y."/>
            <person name="Kazama H."/>
            <person name="Kakuta J."/>
            <person name="Shimamura S."/>
            <person name="Makita H."/>
            <person name="Hirai M."/>
            <person name="Miyazaki M."/>
            <person name="Takai K."/>
        </authorList>
    </citation>
    <scope>NUCLEOTIDE SEQUENCE [LARGE SCALE GENOMIC DNA]</scope>
    <source>
        <strain evidence="11 12">Hiromi1</strain>
    </source>
</reference>
<keyword evidence="12" id="KW-1185">Reference proteome</keyword>
<evidence type="ECO:0000256" key="7">
    <source>
        <dbReference type="ARBA" id="ARBA00022741"/>
    </source>
</evidence>
<evidence type="ECO:0000256" key="3">
    <source>
        <dbReference type="ARBA" id="ARBA00019010"/>
    </source>
</evidence>
<keyword evidence="6" id="KW-0479">Metal-binding</keyword>
<evidence type="ECO:0000256" key="6">
    <source>
        <dbReference type="ARBA" id="ARBA00022723"/>
    </source>
</evidence>
<keyword evidence="9" id="KW-0460">Magnesium</keyword>
<dbReference type="InterPro" id="IPR027417">
    <property type="entry name" value="P-loop_NTPase"/>
</dbReference>
<dbReference type="SUPFAM" id="SSF52540">
    <property type="entry name" value="P-loop containing nucleoside triphosphate hydrolases"/>
    <property type="match status" value="1"/>
</dbReference>
<comment type="similarity">
    <text evidence="2">Belongs to the TsaE family.</text>
</comment>
<evidence type="ECO:0000256" key="9">
    <source>
        <dbReference type="ARBA" id="ARBA00022842"/>
    </source>
</evidence>
<dbReference type="GO" id="GO:0005737">
    <property type="term" value="C:cytoplasm"/>
    <property type="evidence" value="ECO:0007669"/>
    <property type="project" value="UniProtKB-SubCell"/>
</dbReference>
<evidence type="ECO:0000256" key="5">
    <source>
        <dbReference type="ARBA" id="ARBA00022694"/>
    </source>
</evidence>
<comment type="subcellular location">
    <subcellularLocation>
        <location evidence="1">Cytoplasm</location>
    </subcellularLocation>
</comment>
<dbReference type="RefSeq" id="WP_041068301.1">
    <property type="nucleotide sequence ID" value="NZ_AP012273.1"/>
</dbReference>
<dbReference type="PANTHER" id="PTHR33540">
    <property type="entry name" value="TRNA THREONYLCARBAMOYLADENOSINE BIOSYNTHESIS PROTEIN TSAE"/>
    <property type="match status" value="1"/>
</dbReference>
<evidence type="ECO:0000256" key="10">
    <source>
        <dbReference type="ARBA" id="ARBA00032441"/>
    </source>
</evidence>
<gene>
    <name evidence="11" type="ORF">TBH_C2103</name>
</gene>
<dbReference type="Proteomes" id="UP000031631">
    <property type="component" value="Chromosome"/>
</dbReference>
<proteinExistence type="inferred from homology"/>
<evidence type="ECO:0000256" key="2">
    <source>
        <dbReference type="ARBA" id="ARBA00007599"/>
    </source>
</evidence>
<dbReference type="GO" id="GO:0002949">
    <property type="term" value="P:tRNA threonylcarbamoyladenosine modification"/>
    <property type="evidence" value="ECO:0007669"/>
    <property type="project" value="InterPro"/>
</dbReference>
<evidence type="ECO:0000256" key="8">
    <source>
        <dbReference type="ARBA" id="ARBA00022840"/>
    </source>
</evidence>
<accession>A0A7U6GJY0</accession>
<sequence>MSDQPIFRATSEMQQMAFGAALARAMGECPLLVFLRGDLGTGKTTLVRGFLRGRGHQGAVRSPTYTLVEPYPFDQMPVFHLDLYRLSDPEELEFLGGREIFDGNHQVLVEWPERGQGWLPAPDLELRLHHSDAGRRIQLVAYSPAGAAVIHSLGHDLC</sequence>
<evidence type="ECO:0000313" key="11">
    <source>
        <dbReference type="EMBL" id="BAO45015.1"/>
    </source>
</evidence>
<evidence type="ECO:0000313" key="12">
    <source>
        <dbReference type="Proteomes" id="UP000031631"/>
    </source>
</evidence>
<evidence type="ECO:0000256" key="4">
    <source>
        <dbReference type="ARBA" id="ARBA00022490"/>
    </source>
</evidence>
<organism evidence="11 12">
    <name type="scientific">Thiolapillus brandeum</name>
    <dbReference type="NCBI Taxonomy" id="1076588"/>
    <lineage>
        <taxon>Bacteria</taxon>
        <taxon>Pseudomonadati</taxon>
        <taxon>Pseudomonadota</taxon>
        <taxon>Gammaproteobacteria</taxon>
        <taxon>Chromatiales</taxon>
        <taxon>Sedimenticolaceae</taxon>
        <taxon>Thiolapillus</taxon>
    </lineage>
</organism>
<evidence type="ECO:0000256" key="1">
    <source>
        <dbReference type="ARBA" id="ARBA00004496"/>
    </source>
</evidence>
<dbReference type="KEGG" id="tbn:TBH_C2103"/>
<dbReference type="OrthoDB" id="9800307at2"/>
<dbReference type="Pfam" id="PF02367">
    <property type="entry name" value="TsaE"/>
    <property type="match status" value="1"/>
</dbReference>
<protein>
    <recommendedName>
        <fullName evidence="3">tRNA threonylcarbamoyladenosine biosynthesis protein TsaE</fullName>
    </recommendedName>
    <alternativeName>
        <fullName evidence="10">t(6)A37 threonylcarbamoyladenosine biosynthesis protein TsaE</fullName>
    </alternativeName>
</protein>
<dbReference type="NCBIfam" id="TIGR00150">
    <property type="entry name" value="T6A_YjeE"/>
    <property type="match status" value="1"/>
</dbReference>
<dbReference type="GO" id="GO:0046872">
    <property type="term" value="F:metal ion binding"/>
    <property type="evidence" value="ECO:0007669"/>
    <property type="project" value="UniProtKB-KW"/>
</dbReference>
<dbReference type="Gene3D" id="3.40.50.300">
    <property type="entry name" value="P-loop containing nucleotide triphosphate hydrolases"/>
    <property type="match status" value="1"/>
</dbReference>
<keyword evidence="7" id="KW-0547">Nucleotide-binding</keyword>
<dbReference type="PANTHER" id="PTHR33540:SF2">
    <property type="entry name" value="TRNA THREONYLCARBAMOYLADENOSINE BIOSYNTHESIS PROTEIN TSAE"/>
    <property type="match status" value="1"/>
</dbReference>
<dbReference type="EMBL" id="AP012273">
    <property type="protein sequence ID" value="BAO45015.1"/>
    <property type="molecule type" value="Genomic_DNA"/>
</dbReference>